<protein>
    <recommendedName>
        <fullName evidence="2">DUF6199 domain-containing protein</fullName>
    </recommendedName>
</protein>
<evidence type="ECO:0000313" key="3">
    <source>
        <dbReference type="EMBL" id="MBU5674893.1"/>
    </source>
</evidence>
<gene>
    <name evidence="3" type="ORF">KQI88_00495</name>
</gene>
<evidence type="ECO:0000259" key="2">
    <source>
        <dbReference type="Pfam" id="PF19701"/>
    </source>
</evidence>
<sequence>MDIASFFILIVFSIPIYGLLIWQYIEPEEIFLWGRRWMYEEEPEPSEELIEYYKKTAIIGIVFMTIVIIISFIKLLL</sequence>
<name>A0ABS6FZS3_9FIRM</name>
<keyword evidence="1" id="KW-0472">Membrane</keyword>
<dbReference type="Proteomes" id="UP000779508">
    <property type="component" value="Unassembled WGS sequence"/>
</dbReference>
<reference evidence="3 4" key="1">
    <citation type="submission" date="2021-06" db="EMBL/GenBank/DDBJ databases">
        <authorList>
            <person name="Sun Q."/>
            <person name="Li D."/>
        </authorList>
    </citation>
    <scope>NUCLEOTIDE SEQUENCE [LARGE SCALE GENOMIC DNA]</scope>
    <source>
        <strain evidence="3 4">MSJ-5</strain>
    </source>
</reference>
<dbReference type="RefSeq" id="WP_216414411.1">
    <property type="nucleotide sequence ID" value="NZ_JAHLQK010000001.1"/>
</dbReference>
<feature type="transmembrane region" description="Helical" evidence="1">
    <location>
        <begin position="7"/>
        <end position="25"/>
    </location>
</feature>
<keyword evidence="4" id="KW-1185">Reference proteome</keyword>
<feature type="transmembrane region" description="Helical" evidence="1">
    <location>
        <begin position="57"/>
        <end position="76"/>
    </location>
</feature>
<organism evidence="3 4">
    <name type="scientific">Alkaliphilus flagellatus</name>
    <dbReference type="NCBI Taxonomy" id="2841507"/>
    <lineage>
        <taxon>Bacteria</taxon>
        <taxon>Bacillati</taxon>
        <taxon>Bacillota</taxon>
        <taxon>Clostridia</taxon>
        <taxon>Peptostreptococcales</taxon>
        <taxon>Natronincolaceae</taxon>
        <taxon>Alkaliphilus</taxon>
    </lineage>
</organism>
<proteinExistence type="predicted"/>
<comment type="caution">
    <text evidence="3">The sequence shown here is derived from an EMBL/GenBank/DDBJ whole genome shotgun (WGS) entry which is preliminary data.</text>
</comment>
<keyword evidence="1" id="KW-1133">Transmembrane helix</keyword>
<feature type="domain" description="DUF6199" evidence="2">
    <location>
        <begin position="13"/>
        <end position="70"/>
    </location>
</feature>
<dbReference type="InterPro" id="IPR045679">
    <property type="entry name" value="DUF6199"/>
</dbReference>
<keyword evidence="1" id="KW-0812">Transmembrane</keyword>
<dbReference type="Pfam" id="PF19701">
    <property type="entry name" value="DUF6199"/>
    <property type="match status" value="1"/>
</dbReference>
<dbReference type="EMBL" id="JAHLQK010000001">
    <property type="protein sequence ID" value="MBU5674893.1"/>
    <property type="molecule type" value="Genomic_DNA"/>
</dbReference>
<evidence type="ECO:0000313" key="4">
    <source>
        <dbReference type="Proteomes" id="UP000779508"/>
    </source>
</evidence>
<evidence type="ECO:0000256" key="1">
    <source>
        <dbReference type="SAM" id="Phobius"/>
    </source>
</evidence>
<accession>A0ABS6FZS3</accession>